<dbReference type="STRING" id="13035.Dacsa_3014"/>
<reference evidence="2" key="1">
    <citation type="submission" date="2012-04" db="EMBL/GenBank/DDBJ databases">
        <title>Finished genome of Dactylococcopsis salina PCC 8305.</title>
        <authorList>
            <consortium name="US DOE Joint Genome Institute"/>
            <person name="Gugger M."/>
            <person name="Coursin T."/>
            <person name="Rippka R."/>
            <person name="Tandeau De Marsac N."/>
            <person name="Huntemann M."/>
            <person name="Wei C.-L."/>
            <person name="Han J."/>
            <person name="Detter J.C."/>
            <person name="Han C."/>
            <person name="Tapia R."/>
            <person name="Daligault H."/>
            <person name="Chen A."/>
            <person name="Krypides N."/>
            <person name="Mavromatis K."/>
            <person name="Markowitz V."/>
            <person name="Szeto E."/>
            <person name="Ivanova N."/>
            <person name="Ovchinnikova G."/>
            <person name="Pagani I."/>
            <person name="Pati A."/>
            <person name="Goodwin L."/>
            <person name="Peters L."/>
            <person name="Pitluck S."/>
            <person name="Woyke T."/>
            <person name="Kerfeld C."/>
        </authorList>
    </citation>
    <scope>NUCLEOTIDE SEQUENCE [LARGE SCALE GENOMIC DNA]</scope>
    <source>
        <strain evidence="2">PCC 8305</strain>
    </source>
</reference>
<dbReference type="OrthoDB" id="502220at2"/>
<name>K9YYI3_DACS8</name>
<dbReference type="RefSeq" id="WP_015230531.1">
    <property type="nucleotide sequence ID" value="NC_019780.1"/>
</dbReference>
<dbReference type="HOGENOM" id="CLU_028870_0_0_3"/>
<gene>
    <name evidence="2" type="ORF">Dacsa_3014</name>
</gene>
<proteinExistence type="predicted"/>
<dbReference type="eggNOG" id="ENOG502ZYZU">
    <property type="taxonomic scope" value="Bacteria"/>
</dbReference>
<keyword evidence="3" id="KW-1185">Reference proteome</keyword>
<evidence type="ECO:0000256" key="1">
    <source>
        <dbReference type="SAM" id="MobiDB-lite"/>
    </source>
</evidence>
<dbReference type="KEGG" id="dsl:Dacsa_3014"/>
<feature type="region of interest" description="Disordered" evidence="1">
    <location>
        <begin position="344"/>
        <end position="366"/>
    </location>
</feature>
<organism evidence="2 3">
    <name type="scientific">Dactylococcopsis salina (strain PCC 8305)</name>
    <name type="common">Myxobactron salinum</name>
    <dbReference type="NCBI Taxonomy" id="13035"/>
    <lineage>
        <taxon>Bacteria</taxon>
        <taxon>Bacillati</taxon>
        <taxon>Cyanobacteriota</taxon>
        <taxon>Cyanophyceae</taxon>
        <taxon>Nodosilineales</taxon>
        <taxon>Cymatolegaceae</taxon>
        <taxon>Dactylococcopsis</taxon>
    </lineage>
</organism>
<protein>
    <submittedName>
        <fullName evidence="2">Uncharacterized protein</fullName>
    </submittedName>
</protein>
<dbReference type="PATRIC" id="fig|13035.3.peg.3430"/>
<evidence type="ECO:0000313" key="3">
    <source>
        <dbReference type="Proteomes" id="UP000010482"/>
    </source>
</evidence>
<accession>K9YYI3</accession>
<dbReference type="EMBL" id="CP003944">
    <property type="protein sequence ID" value="AFZ51552.1"/>
    <property type="molecule type" value="Genomic_DNA"/>
</dbReference>
<evidence type="ECO:0000313" key="2">
    <source>
        <dbReference type="EMBL" id="AFZ51552.1"/>
    </source>
</evidence>
<dbReference type="Proteomes" id="UP000010482">
    <property type="component" value="Chromosome"/>
</dbReference>
<dbReference type="AlphaFoldDB" id="K9YYI3"/>
<sequence>MSPLSNSDSPYKSRVLNFINRQYLRLGDRAQTGLRKLQMATVWGIQIIAYPIYLLVQTSTQLGKELKSKTVKLLSPADEEKTSSVGSQPTTVVLSSIRPWLKNTHYQLFPLPQSPRSFWERLQVWRKPSPDEETQPKFKFPSPSQKTGFLSKIPVFSATSGIEENYLIQGVATYLETGELVLVTTENQVIDLLSEAQQAQLKERMKVVLECYENIQQPWWWRISAQGKPAGLNPLSWLAKLMIWVQKSSLAKRLNWFQESQLSFRSGYEEISQTPPVKPKLGIIEKLDVAKRPLFEHRALAGWENSQLAPVIKQIRKQTDAPNNPIMNLIRSAVDYFYGRTSQKSLKGETNPNESSASPSLPQPISNLVQGTKTIIHPVSKGKGKVDSETGEVTEFDQIKNLIQVAIEHFFGNSTDRIPSLAEEIESNNEPWLTKTDVFASNASPKALTPATATNQDFSTAIAYELTGEVSISEESEKTGEEWQTEAIPMGYEKHILTQILEALDRVLAWLEGKLIKIWQRLKAMFNRNSQS</sequence>